<dbReference type="RefSeq" id="XP_052756872.1">
    <property type="nucleotide sequence ID" value="XM_052900912.1"/>
</dbReference>
<proteinExistence type="predicted"/>
<evidence type="ECO:0000313" key="8">
    <source>
        <dbReference type="RefSeq" id="XP_052756886.1"/>
    </source>
</evidence>
<evidence type="ECO:0000256" key="1">
    <source>
        <dbReference type="SAM" id="MobiDB-lite"/>
    </source>
</evidence>
<organism evidence="3 6">
    <name type="scientific">Galleria mellonella</name>
    <name type="common">Greater wax moth</name>
    <dbReference type="NCBI Taxonomy" id="7137"/>
    <lineage>
        <taxon>Eukaryota</taxon>
        <taxon>Metazoa</taxon>
        <taxon>Ecdysozoa</taxon>
        <taxon>Arthropoda</taxon>
        <taxon>Hexapoda</taxon>
        <taxon>Insecta</taxon>
        <taxon>Pterygota</taxon>
        <taxon>Neoptera</taxon>
        <taxon>Endopterygota</taxon>
        <taxon>Lepidoptera</taxon>
        <taxon>Glossata</taxon>
        <taxon>Ditrysia</taxon>
        <taxon>Pyraloidea</taxon>
        <taxon>Pyralidae</taxon>
        <taxon>Galleriinae</taxon>
        <taxon>Galleria</taxon>
    </lineage>
</organism>
<feature type="compositionally biased region" description="Basic and acidic residues" evidence="1">
    <location>
        <begin position="207"/>
        <end position="233"/>
    </location>
</feature>
<feature type="region of interest" description="Disordered" evidence="1">
    <location>
        <begin position="206"/>
        <end position="316"/>
    </location>
</feature>
<evidence type="ECO:0000259" key="2">
    <source>
        <dbReference type="PROSITE" id="PS50172"/>
    </source>
</evidence>
<sequence length="591" mass="64720">MNKDSNRSAAGLRRSAIAERIRLREEWSALKGTDNATTSKKKTTVTSILAKKRIATKKTVLTNSQKNEDTAIENFEKEMKATSEVLHGVVALVEVGNEKKALALRAALTALGATVVPTWSPIVTHLVWAQGGCRRARSRGRALASQLVSPLWVEACAAAGARLPARGFPAAARASDLPSPRTLRVLLKKADMENVPIADLLSESEERELKPARLRLSSETERDTSADTSRDTSKNTTKSSDTSKDATDVESRVNTAPRRAMPKSMSTPRPRKSKRKLFTQRDADLTKDSESDNEPTLAGPKRVNAPKLTQKDRRDLARAERIARRLVAGCTPVATQKVAVKSLKPRIILTGMDRTERHTVCEAIRKLDGHVQTSVNKRTTHVLLGSFRANNVQCSGLSVMNKQEKSLTSDSAPVNNDHNTSVRINNRVIDRLGKNARTFNALAGAARGARVLYAQWALDSLEAKQWLHHYGYEVPHLKKISLKARVERTALGKCHSEYAYDIFSGMRVLLKSTAEQRDAAKQLLELCGAVVQDGGHAQNGGSFDITIGAGNGEVSSKWVFDSVASARMRTIRRYVVSGVGGRDVGTQETIR</sequence>
<evidence type="ECO:0000313" key="3">
    <source>
        <dbReference type="Proteomes" id="UP001652740"/>
    </source>
</evidence>
<dbReference type="InterPro" id="IPR036420">
    <property type="entry name" value="BRCT_dom_sf"/>
</dbReference>
<dbReference type="InterPro" id="IPR022047">
    <property type="entry name" value="Microcephalin-like"/>
</dbReference>
<dbReference type="PANTHER" id="PTHR14625:SF3">
    <property type="entry name" value="MICROCEPHALIN"/>
    <property type="match status" value="1"/>
</dbReference>
<reference evidence="4 5" key="1">
    <citation type="submission" date="2025-05" db="UniProtKB">
        <authorList>
            <consortium name="RefSeq"/>
        </authorList>
    </citation>
    <scope>IDENTIFICATION</scope>
    <source>
        <tissue evidence="4 5">Whole larvae</tissue>
    </source>
</reference>
<dbReference type="Pfam" id="PF00533">
    <property type="entry name" value="BRCT"/>
    <property type="match status" value="1"/>
</dbReference>
<feature type="domain" description="BRCT" evidence="2">
    <location>
        <begin position="498"/>
        <end position="576"/>
    </location>
</feature>
<dbReference type="SMART" id="SM00292">
    <property type="entry name" value="BRCT"/>
    <property type="match status" value="3"/>
</dbReference>
<name>A0ABM3MZW2_GALME</name>
<dbReference type="RefSeq" id="XP_052756882.1">
    <property type="nucleotide sequence ID" value="XM_052900922.1"/>
</dbReference>
<gene>
    <name evidence="4 5 6 7 8" type="primary">LOC113509304</name>
</gene>
<evidence type="ECO:0000313" key="6">
    <source>
        <dbReference type="RefSeq" id="XP_052756875.1"/>
    </source>
</evidence>
<feature type="compositionally biased region" description="Basic residues" evidence="1">
    <location>
        <begin position="269"/>
        <end position="278"/>
    </location>
</feature>
<accession>A0ABM3MZW2</accession>
<evidence type="ECO:0000313" key="4">
    <source>
        <dbReference type="RefSeq" id="XP_052756869.1"/>
    </source>
</evidence>
<dbReference type="Proteomes" id="UP001652740">
    <property type="component" value="Unplaced"/>
</dbReference>
<dbReference type="GeneID" id="113509304"/>
<dbReference type="RefSeq" id="XP_052756875.1">
    <property type="nucleotide sequence ID" value="XM_052900915.1"/>
</dbReference>
<feature type="compositionally biased region" description="Basic and acidic residues" evidence="1">
    <location>
        <begin position="241"/>
        <end position="251"/>
    </location>
</feature>
<dbReference type="Gene3D" id="3.40.50.10190">
    <property type="entry name" value="BRCT domain"/>
    <property type="match status" value="2"/>
</dbReference>
<dbReference type="RefSeq" id="XP_052756869.1">
    <property type="nucleotide sequence ID" value="XM_052900909.1"/>
</dbReference>
<evidence type="ECO:0000313" key="7">
    <source>
        <dbReference type="RefSeq" id="XP_052756882.1"/>
    </source>
</evidence>
<feature type="domain" description="BRCT" evidence="2">
    <location>
        <begin position="81"/>
        <end position="170"/>
    </location>
</feature>
<dbReference type="PANTHER" id="PTHR14625">
    <property type="entry name" value="MICROCEPHALIN"/>
    <property type="match status" value="1"/>
</dbReference>
<dbReference type="InterPro" id="IPR001357">
    <property type="entry name" value="BRCT_dom"/>
</dbReference>
<protein>
    <submittedName>
        <fullName evidence="4 5">Uncharacterized protein LOC113509304</fullName>
    </submittedName>
</protein>
<dbReference type="RefSeq" id="XP_052756886.1">
    <property type="nucleotide sequence ID" value="XM_052900926.1"/>
</dbReference>
<dbReference type="PROSITE" id="PS50172">
    <property type="entry name" value="BRCT"/>
    <property type="match status" value="2"/>
</dbReference>
<dbReference type="SUPFAM" id="SSF52113">
    <property type="entry name" value="BRCT domain"/>
    <property type="match status" value="3"/>
</dbReference>
<keyword evidence="3" id="KW-1185">Reference proteome</keyword>
<evidence type="ECO:0000313" key="5">
    <source>
        <dbReference type="RefSeq" id="XP_052756872.1"/>
    </source>
</evidence>
<feature type="compositionally biased region" description="Basic and acidic residues" evidence="1">
    <location>
        <begin position="279"/>
        <end position="290"/>
    </location>
</feature>